<proteinExistence type="predicted"/>
<reference evidence="1 2" key="1">
    <citation type="submission" date="2016-01" db="EMBL/GenBank/DDBJ databases">
        <title>The new phylogeny of the genus Mycobacterium.</title>
        <authorList>
            <person name="Tarcisio F."/>
            <person name="Conor M."/>
            <person name="Antonella G."/>
            <person name="Elisabetta G."/>
            <person name="Giulia F.S."/>
            <person name="Sara T."/>
            <person name="Anna F."/>
            <person name="Clotilde B."/>
            <person name="Roberto B."/>
            <person name="Veronica D.S."/>
            <person name="Fabio R."/>
            <person name="Monica P."/>
            <person name="Olivier J."/>
            <person name="Enrico T."/>
            <person name="Nicola S."/>
        </authorList>
    </citation>
    <scope>NUCLEOTIDE SEQUENCE [LARGE SCALE GENOMIC DNA]</scope>
    <source>
        <strain evidence="1 2">DSM 44166</strain>
    </source>
</reference>
<gene>
    <name evidence="1" type="ORF">AWC27_24380</name>
</gene>
<comment type="caution">
    <text evidence="1">The sequence shown here is derived from an EMBL/GenBank/DDBJ whole genome shotgun (WGS) entry which is preliminary data.</text>
</comment>
<sequence length="70" mass="7844">MFACVAEPFGATTIGRRTCRFLAQFLEQMLVPTLSYLAITFGLAESQDQRALACYVARRPDNRLIVSSTR</sequence>
<dbReference type="Proteomes" id="UP000193317">
    <property type="component" value="Unassembled WGS sequence"/>
</dbReference>
<accession>A0A1X2EXZ5</accession>
<dbReference type="AlphaFoldDB" id="A0A1X2EXZ5"/>
<dbReference type="EMBL" id="LQPW01000039">
    <property type="protein sequence ID" value="ORX10985.1"/>
    <property type="molecule type" value="Genomic_DNA"/>
</dbReference>
<keyword evidence="2" id="KW-1185">Reference proteome</keyword>
<name>A0A1X2EXZ5_MYCSZ</name>
<protein>
    <submittedName>
        <fullName evidence="1">Uncharacterized protein</fullName>
    </submittedName>
</protein>
<evidence type="ECO:0000313" key="2">
    <source>
        <dbReference type="Proteomes" id="UP000193317"/>
    </source>
</evidence>
<organism evidence="1 2">
    <name type="scientific">Mycobacterium szulgai</name>
    <dbReference type="NCBI Taxonomy" id="1787"/>
    <lineage>
        <taxon>Bacteria</taxon>
        <taxon>Bacillati</taxon>
        <taxon>Actinomycetota</taxon>
        <taxon>Actinomycetes</taxon>
        <taxon>Mycobacteriales</taxon>
        <taxon>Mycobacteriaceae</taxon>
        <taxon>Mycobacterium</taxon>
    </lineage>
</organism>
<evidence type="ECO:0000313" key="1">
    <source>
        <dbReference type="EMBL" id="ORX10985.1"/>
    </source>
</evidence>